<feature type="domain" description="Protein FecR C-terminal" evidence="4">
    <location>
        <begin position="245"/>
        <end position="313"/>
    </location>
</feature>
<evidence type="ECO:0000259" key="3">
    <source>
        <dbReference type="Pfam" id="PF16220"/>
    </source>
</evidence>
<feature type="domain" description="FecR N-terminal" evidence="3">
    <location>
        <begin position="14"/>
        <end position="54"/>
    </location>
</feature>
<sequence>MKMDRHQTQLQLQQQANAWLEQQKTGLSKNQQHAFLTWLNTNPEHLAAYQQSQQVDQLLTQFSDSDITQLNISTTKRVSPLWAIAACVALFIISITSYQFWPQNDTSAHYSAQYQSARSEQFDVALPDGSQLSLDAQTHLTLAFDANQRVNNLIQGRALFDVASDPQRPFIVIADNTKITVLGTRFSVDKKQNSTRISVEHGRVKVQNKQHLIELVQGQQVLFNEQGMAVQNVNPHLVAAWRDGRLIFNNAPLDEVFAEFNRYHDTHFEFTDSTVSNMMLSGTFSATDLDNFLNLLPHVLPVEIKNTNNHIVISKI</sequence>
<dbReference type="InterPro" id="IPR032508">
    <property type="entry name" value="FecR_C"/>
</dbReference>
<accession>A0ABU9TWK9</accession>
<keyword evidence="1" id="KW-0812">Transmembrane</keyword>
<evidence type="ECO:0000313" key="6">
    <source>
        <dbReference type="Proteomes" id="UP001388366"/>
    </source>
</evidence>
<dbReference type="InterPro" id="IPR032623">
    <property type="entry name" value="FecR_N"/>
</dbReference>
<proteinExistence type="predicted"/>
<dbReference type="InterPro" id="IPR012373">
    <property type="entry name" value="Ferrdict_sens_TM"/>
</dbReference>
<organism evidence="5 6">
    <name type="scientific">Pseudoalteromonas neustonica</name>
    <dbReference type="NCBI Taxonomy" id="1840331"/>
    <lineage>
        <taxon>Bacteria</taxon>
        <taxon>Pseudomonadati</taxon>
        <taxon>Pseudomonadota</taxon>
        <taxon>Gammaproteobacteria</taxon>
        <taxon>Alteromonadales</taxon>
        <taxon>Pseudoalteromonadaceae</taxon>
        <taxon>Pseudoalteromonas</taxon>
    </lineage>
</organism>
<dbReference type="PANTHER" id="PTHR30273:SF2">
    <property type="entry name" value="PROTEIN FECR"/>
    <property type="match status" value="1"/>
</dbReference>
<evidence type="ECO:0000313" key="5">
    <source>
        <dbReference type="EMBL" id="MEM5549170.1"/>
    </source>
</evidence>
<evidence type="ECO:0000259" key="2">
    <source>
        <dbReference type="Pfam" id="PF04773"/>
    </source>
</evidence>
<dbReference type="RefSeq" id="WP_342883025.1">
    <property type="nucleotide sequence ID" value="NZ_JBBMQU010000001.1"/>
</dbReference>
<dbReference type="PIRSF" id="PIRSF018266">
    <property type="entry name" value="FecR"/>
    <property type="match status" value="1"/>
</dbReference>
<gene>
    <name evidence="5" type="ORF">WNY63_00285</name>
</gene>
<dbReference type="PANTHER" id="PTHR30273">
    <property type="entry name" value="PERIPLASMIC SIGNAL SENSOR AND SIGMA FACTOR ACTIVATOR FECR-RELATED"/>
    <property type="match status" value="1"/>
</dbReference>
<feature type="transmembrane region" description="Helical" evidence="1">
    <location>
        <begin position="81"/>
        <end position="101"/>
    </location>
</feature>
<reference evidence="5 6" key="1">
    <citation type="submission" date="2024-03" db="EMBL/GenBank/DDBJ databases">
        <title>Community enrichment and isolation of bacterial strains for fucoidan degradation.</title>
        <authorList>
            <person name="Sichert A."/>
        </authorList>
    </citation>
    <scope>NUCLEOTIDE SEQUENCE [LARGE SCALE GENOMIC DNA]</scope>
    <source>
        <strain evidence="5 6">AS81</strain>
    </source>
</reference>
<keyword evidence="1" id="KW-1133">Transmembrane helix</keyword>
<evidence type="ECO:0000256" key="1">
    <source>
        <dbReference type="SAM" id="Phobius"/>
    </source>
</evidence>
<name>A0ABU9TWK9_9GAMM</name>
<dbReference type="Pfam" id="PF04773">
    <property type="entry name" value="FecR"/>
    <property type="match status" value="1"/>
</dbReference>
<dbReference type="Gene3D" id="3.55.50.30">
    <property type="match status" value="1"/>
</dbReference>
<dbReference type="Pfam" id="PF16220">
    <property type="entry name" value="DUF4880"/>
    <property type="match status" value="1"/>
</dbReference>
<dbReference type="Proteomes" id="UP001388366">
    <property type="component" value="Unassembled WGS sequence"/>
</dbReference>
<keyword evidence="1" id="KW-0472">Membrane</keyword>
<dbReference type="Pfam" id="PF16344">
    <property type="entry name" value="FecR_C"/>
    <property type="match status" value="1"/>
</dbReference>
<evidence type="ECO:0000259" key="4">
    <source>
        <dbReference type="Pfam" id="PF16344"/>
    </source>
</evidence>
<dbReference type="InterPro" id="IPR006860">
    <property type="entry name" value="FecR"/>
</dbReference>
<feature type="domain" description="FecR protein" evidence="2">
    <location>
        <begin position="114"/>
        <end position="205"/>
    </location>
</feature>
<keyword evidence="6" id="KW-1185">Reference proteome</keyword>
<protein>
    <submittedName>
        <fullName evidence="5">FecR domain-containing protein</fullName>
    </submittedName>
</protein>
<comment type="caution">
    <text evidence="5">The sequence shown here is derived from an EMBL/GenBank/DDBJ whole genome shotgun (WGS) entry which is preliminary data.</text>
</comment>
<dbReference type="EMBL" id="JBBMQU010000001">
    <property type="protein sequence ID" value="MEM5549170.1"/>
    <property type="molecule type" value="Genomic_DNA"/>
</dbReference>
<dbReference type="Gene3D" id="2.60.120.1440">
    <property type="match status" value="1"/>
</dbReference>